<dbReference type="Proteomes" id="UP001156627">
    <property type="component" value="Unassembled WGS sequence"/>
</dbReference>
<dbReference type="EMBL" id="BSOA01000015">
    <property type="protein sequence ID" value="GLQ88285.1"/>
    <property type="molecule type" value="Genomic_DNA"/>
</dbReference>
<organism evidence="1 2">
    <name type="scientific">Dyella flagellata</name>
    <dbReference type="NCBI Taxonomy" id="1867833"/>
    <lineage>
        <taxon>Bacteria</taxon>
        <taxon>Pseudomonadati</taxon>
        <taxon>Pseudomonadota</taxon>
        <taxon>Gammaproteobacteria</taxon>
        <taxon>Lysobacterales</taxon>
        <taxon>Rhodanobacteraceae</taxon>
        <taxon>Dyella</taxon>
    </lineage>
</organism>
<reference evidence="2" key="1">
    <citation type="journal article" date="2019" name="Int. J. Syst. Evol. Microbiol.">
        <title>The Global Catalogue of Microorganisms (GCM) 10K type strain sequencing project: providing services to taxonomists for standard genome sequencing and annotation.</title>
        <authorList>
            <consortium name="The Broad Institute Genomics Platform"/>
            <consortium name="The Broad Institute Genome Sequencing Center for Infectious Disease"/>
            <person name="Wu L."/>
            <person name="Ma J."/>
        </authorList>
    </citation>
    <scope>NUCLEOTIDE SEQUENCE [LARGE SCALE GENOMIC DNA]</scope>
    <source>
        <strain evidence="2">NBRC 111981</strain>
    </source>
</reference>
<evidence type="ECO:0000313" key="1">
    <source>
        <dbReference type="EMBL" id="GLQ88285.1"/>
    </source>
</evidence>
<accession>A0ABQ5X9D1</accession>
<keyword evidence="2" id="KW-1185">Reference proteome</keyword>
<evidence type="ECO:0000313" key="2">
    <source>
        <dbReference type="Proteomes" id="UP001156627"/>
    </source>
</evidence>
<comment type="caution">
    <text evidence="1">The sequence shown here is derived from an EMBL/GenBank/DDBJ whole genome shotgun (WGS) entry which is preliminary data.</text>
</comment>
<sequence>MQEFELVIQKERQSAPETPSFQSQEAYAWHHFRDGLLRPELDSFRVRFNDNYQSRIERVGDGVNSLGIVLFNMRQLSYPKGGILRFSHAPVRDKVHIETVFGDEVVAAEDRHVLETHLPWVHIWFKNLVFDFLKRAR</sequence>
<protein>
    <submittedName>
        <fullName evidence="1">Uncharacterized protein</fullName>
    </submittedName>
</protein>
<gene>
    <name evidence="1" type="ORF">GCM10007898_18540</name>
</gene>
<name>A0ABQ5X9D1_9GAMM</name>
<proteinExistence type="predicted"/>